<dbReference type="AlphaFoldDB" id="A0A3L9DMR5"/>
<protein>
    <recommendedName>
        <fullName evidence="3">HNH domain-containing protein</fullName>
    </recommendedName>
</protein>
<dbReference type="EMBL" id="RCVM01000032">
    <property type="protein sequence ID" value="RLY01203.1"/>
    <property type="molecule type" value="Genomic_DNA"/>
</dbReference>
<reference evidence="1 2" key="1">
    <citation type="submission" date="2018-10" db="EMBL/GenBank/DDBJ databases">
        <title>Streptococcus hillyeri sp. nov., isolated from equine tracheal sample.</title>
        <authorList>
            <person name="Macfadyen A.C."/>
            <person name="Waller A."/>
            <person name="Paterson G.K."/>
        </authorList>
    </citation>
    <scope>NUCLEOTIDE SEQUENCE [LARGE SCALE GENOMIC DNA]</scope>
    <source>
        <strain evidence="1 2">28462</strain>
    </source>
</reference>
<proteinExistence type="predicted"/>
<evidence type="ECO:0008006" key="3">
    <source>
        <dbReference type="Google" id="ProtNLM"/>
    </source>
</evidence>
<comment type="caution">
    <text evidence="1">The sequence shown here is derived from an EMBL/GenBank/DDBJ whole genome shotgun (WGS) entry which is preliminary data.</text>
</comment>
<dbReference type="RefSeq" id="WP_121836418.1">
    <property type="nucleotide sequence ID" value="NZ_CP163513.1"/>
</dbReference>
<gene>
    <name evidence="1" type="ORF">EAF07_10085</name>
</gene>
<keyword evidence="2" id="KW-1185">Reference proteome</keyword>
<dbReference type="Proteomes" id="UP000279194">
    <property type="component" value="Unassembled WGS sequence"/>
</dbReference>
<name>A0A3L9DMR5_9STRE</name>
<evidence type="ECO:0000313" key="2">
    <source>
        <dbReference type="Proteomes" id="UP000279194"/>
    </source>
</evidence>
<organism evidence="1 2">
    <name type="scientific">Streptococcus hillyeri</name>
    <dbReference type="NCBI Taxonomy" id="2282420"/>
    <lineage>
        <taxon>Bacteria</taxon>
        <taxon>Bacillati</taxon>
        <taxon>Bacillota</taxon>
        <taxon>Bacilli</taxon>
        <taxon>Lactobacillales</taxon>
        <taxon>Streptococcaceae</taxon>
        <taxon>Streptococcus</taxon>
    </lineage>
</organism>
<accession>A0A3L9DMR5</accession>
<evidence type="ECO:0000313" key="1">
    <source>
        <dbReference type="EMBL" id="RLY01203.1"/>
    </source>
</evidence>
<dbReference type="OrthoDB" id="9816185at2"/>
<dbReference type="Gene3D" id="1.10.30.50">
    <property type="match status" value="1"/>
</dbReference>
<sequence length="326" mass="38313">MIYFDRHVYSDSVKELYYNKAKTQYIKLDGNIVDLMRRIKDIIGKDSFSNFFQSVNSEDNFKQLILMPANDIKSIAEIIKKRVGNKEISTKKMEYRNIQRLKSVYTTGNIMQKSNKGQKLNILLTNALGVTVCPYCNRNFINNRDDKLGSQMDHFYSKDTYPMFAISLYNFVPCCSICNLNKGNKEFWINPWIQENVDENEVKFDYLLKSLTDMEITIDGGSKRLADTEIIKLNAGYQIHQIDIKDMLDREVKYSYTYRKELQEIFKNAVNKRDETAYENFNQMLADDEIDYLIHGNAVFTEDIKNIPLGKFKKDIFSEIRKMRDC</sequence>